<dbReference type="InterPro" id="IPR011042">
    <property type="entry name" value="6-blade_b-propeller_TolB-like"/>
</dbReference>
<feature type="non-terminal residue" evidence="3">
    <location>
        <position position="1"/>
    </location>
</feature>
<protein>
    <recommendedName>
        <fullName evidence="5">NHL repeat containing protein</fullName>
    </recommendedName>
</protein>
<dbReference type="EMBL" id="CAJOBH010240978">
    <property type="protein sequence ID" value="CAF5109157.1"/>
    <property type="molecule type" value="Genomic_DNA"/>
</dbReference>
<comment type="caution">
    <text evidence="3">The sequence shown here is derived from an EMBL/GenBank/DDBJ whole genome shotgun (WGS) entry which is preliminary data.</text>
</comment>
<sequence>VVTSLKWNATGITVAGVTGISDTTPDKLNGPWGLHIDSNGTLYIADQNNSRVQKWLSGAPNGTTVAGQPNGTSGSGPSLLQTPDSLFVDSNRNVYVVDTMSHRVQLWSYGASFGIIVAGTGLLCNIQCFYFRPQA</sequence>
<evidence type="ECO:0008006" key="5">
    <source>
        <dbReference type="Google" id="ProtNLM"/>
    </source>
</evidence>
<evidence type="ECO:0000313" key="3">
    <source>
        <dbReference type="EMBL" id="CAF5109157.1"/>
    </source>
</evidence>
<keyword evidence="2" id="KW-1133">Transmembrane helix</keyword>
<keyword evidence="2" id="KW-0472">Membrane</keyword>
<dbReference type="InterPro" id="IPR001258">
    <property type="entry name" value="NHL_repeat"/>
</dbReference>
<evidence type="ECO:0000313" key="4">
    <source>
        <dbReference type="Proteomes" id="UP000681967"/>
    </source>
</evidence>
<keyword evidence="2" id="KW-0812">Transmembrane</keyword>
<proteinExistence type="predicted"/>
<name>A0A8S3F7X1_9BILA</name>
<dbReference type="AlphaFoldDB" id="A0A8S3F7X1"/>
<organism evidence="3 4">
    <name type="scientific">Rotaria magnacalcarata</name>
    <dbReference type="NCBI Taxonomy" id="392030"/>
    <lineage>
        <taxon>Eukaryota</taxon>
        <taxon>Metazoa</taxon>
        <taxon>Spiralia</taxon>
        <taxon>Gnathifera</taxon>
        <taxon>Rotifera</taxon>
        <taxon>Eurotatoria</taxon>
        <taxon>Bdelloidea</taxon>
        <taxon>Philodinida</taxon>
        <taxon>Philodinidae</taxon>
        <taxon>Rotaria</taxon>
    </lineage>
</organism>
<gene>
    <name evidence="3" type="ORF">BYL167_LOCUS65428</name>
</gene>
<keyword evidence="1" id="KW-0677">Repeat</keyword>
<evidence type="ECO:0000256" key="2">
    <source>
        <dbReference type="SAM" id="Phobius"/>
    </source>
</evidence>
<accession>A0A8S3F7X1</accession>
<dbReference type="Proteomes" id="UP000681967">
    <property type="component" value="Unassembled WGS sequence"/>
</dbReference>
<reference evidence="3" key="1">
    <citation type="submission" date="2021-02" db="EMBL/GenBank/DDBJ databases">
        <authorList>
            <person name="Nowell W R."/>
        </authorList>
    </citation>
    <scope>NUCLEOTIDE SEQUENCE</scope>
</reference>
<dbReference type="SUPFAM" id="SSF101898">
    <property type="entry name" value="NHL repeat"/>
    <property type="match status" value="1"/>
</dbReference>
<evidence type="ECO:0000256" key="1">
    <source>
        <dbReference type="ARBA" id="ARBA00022737"/>
    </source>
</evidence>
<dbReference type="Pfam" id="PF01436">
    <property type="entry name" value="NHL"/>
    <property type="match status" value="1"/>
</dbReference>
<feature type="transmembrane region" description="Helical" evidence="2">
    <location>
        <begin position="106"/>
        <end position="131"/>
    </location>
</feature>
<dbReference type="Gene3D" id="2.120.10.30">
    <property type="entry name" value="TolB, C-terminal domain"/>
    <property type="match status" value="1"/>
</dbReference>